<dbReference type="OrthoDB" id="1256779at2759"/>
<dbReference type="Gene3D" id="3.40.630.30">
    <property type="match status" value="1"/>
</dbReference>
<dbReference type="InterPro" id="IPR051016">
    <property type="entry name" value="Diverse_Substrate_AcTransf"/>
</dbReference>
<reference evidence="4 5" key="1">
    <citation type="submission" date="2018-04" db="EMBL/GenBank/DDBJ databases">
        <authorList>
            <person name="Vogel A."/>
        </authorList>
    </citation>
    <scope>NUCLEOTIDE SEQUENCE [LARGE SCALE GENOMIC DNA]</scope>
</reference>
<dbReference type="Pfam" id="PF00583">
    <property type="entry name" value="Acetyltransf_1"/>
    <property type="match status" value="1"/>
</dbReference>
<keyword evidence="2" id="KW-0012">Acyltransferase</keyword>
<dbReference type="EMBL" id="OOIL02001989">
    <property type="protein sequence ID" value="VFQ79601.1"/>
    <property type="molecule type" value="Genomic_DNA"/>
</dbReference>
<feature type="domain" description="N-acetyltransferase" evidence="3">
    <location>
        <begin position="81"/>
        <end position="236"/>
    </location>
</feature>
<evidence type="ECO:0000313" key="4">
    <source>
        <dbReference type="EMBL" id="VFQ79601.1"/>
    </source>
</evidence>
<keyword evidence="1" id="KW-0808">Transferase</keyword>
<evidence type="ECO:0000313" key="5">
    <source>
        <dbReference type="Proteomes" id="UP000595140"/>
    </source>
</evidence>
<evidence type="ECO:0000256" key="2">
    <source>
        <dbReference type="ARBA" id="ARBA00023315"/>
    </source>
</evidence>
<dbReference type="SUPFAM" id="SSF55729">
    <property type="entry name" value="Acyl-CoA N-acyltransferases (Nat)"/>
    <property type="match status" value="1"/>
</dbReference>
<dbReference type="InterPro" id="IPR000182">
    <property type="entry name" value="GNAT_dom"/>
</dbReference>
<dbReference type="GO" id="GO:0008080">
    <property type="term" value="F:N-acetyltransferase activity"/>
    <property type="evidence" value="ECO:0007669"/>
    <property type="project" value="UniProtKB-ARBA"/>
</dbReference>
<keyword evidence="5" id="KW-1185">Reference proteome</keyword>
<dbReference type="PANTHER" id="PTHR10545:SF29">
    <property type="entry name" value="GH14572P-RELATED"/>
    <property type="match status" value="1"/>
</dbReference>
<evidence type="ECO:0000256" key="1">
    <source>
        <dbReference type="ARBA" id="ARBA00022679"/>
    </source>
</evidence>
<accession>A0A484LSW5</accession>
<dbReference type="InterPro" id="IPR016181">
    <property type="entry name" value="Acyl_CoA_acyltransferase"/>
</dbReference>
<name>A0A484LSW5_9ASTE</name>
<dbReference type="PROSITE" id="PS51186">
    <property type="entry name" value="GNAT"/>
    <property type="match status" value="1"/>
</dbReference>
<evidence type="ECO:0000259" key="3">
    <source>
        <dbReference type="PROSITE" id="PS51186"/>
    </source>
</evidence>
<sequence>MAPPAAVESGSAPENLEFNDKIYARVRVANRSDVTHIYKLFYQIHQYHSMTHLYKVSEDSLSNMLFNPSNPNNPPFHSPTILLLEVSATEFPAPVPVPDGSGGFEPIVRALDLKAPVRDTTEGAEFRSNAPDHDEAYVAGYAFFFPNYSCFYDRPGIFFESLYFRESYRKLGFGRLLFSAVAAGAAAKGFSSVEGIVAVWNKKSYDFYVGMGVEIMDEFRYGKLTGEALQAYANKN</sequence>
<gene>
    <name evidence="4" type="ORF">CCAM_LOCUS21377</name>
</gene>
<organism evidence="4 5">
    <name type="scientific">Cuscuta campestris</name>
    <dbReference type="NCBI Taxonomy" id="132261"/>
    <lineage>
        <taxon>Eukaryota</taxon>
        <taxon>Viridiplantae</taxon>
        <taxon>Streptophyta</taxon>
        <taxon>Embryophyta</taxon>
        <taxon>Tracheophyta</taxon>
        <taxon>Spermatophyta</taxon>
        <taxon>Magnoliopsida</taxon>
        <taxon>eudicotyledons</taxon>
        <taxon>Gunneridae</taxon>
        <taxon>Pentapetalae</taxon>
        <taxon>asterids</taxon>
        <taxon>lamiids</taxon>
        <taxon>Solanales</taxon>
        <taxon>Convolvulaceae</taxon>
        <taxon>Cuscuteae</taxon>
        <taxon>Cuscuta</taxon>
        <taxon>Cuscuta subgen. Grammica</taxon>
        <taxon>Cuscuta sect. Cleistogrammica</taxon>
    </lineage>
</organism>
<dbReference type="Proteomes" id="UP000595140">
    <property type="component" value="Unassembled WGS sequence"/>
</dbReference>
<dbReference type="AlphaFoldDB" id="A0A484LSW5"/>
<dbReference type="PANTHER" id="PTHR10545">
    <property type="entry name" value="DIAMINE N-ACETYLTRANSFERASE"/>
    <property type="match status" value="1"/>
</dbReference>
<protein>
    <recommendedName>
        <fullName evidence="3">N-acetyltransferase domain-containing protein</fullName>
    </recommendedName>
</protein>
<proteinExistence type="predicted"/>